<evidence type="ECO:0000313" key="1">
    <source>
        <dbReference type="EMBL" id="MBX02836.1"/>
    </source>
</evidence>
<dbReference type="EMBL" id="GGEC01022352">
    <property type="protein sequence ID" value="MBX02836.1"/>
    <property type="molecule type" value="Transcribed_RNA"/>
</dbReference>
<organism evidence="1">
    <name type="scientific">Rhizophora mucronata</name>
    <name type="common">Asiatic mangrove</name>
    <dbReference type="NCBI Taxonomy" id="61149"/>
    <lineage>
        <taxon>Eukaryota</taxon>
        <taxon>Viridiplantae</taxon>
        <taxon>Streptophyta</taxon>
        <taxon>Embryophyta</taxon>
        <taxon>Tracheophyta</taxon>
        <taxon>Spermatophyta</taxon>
        <taxon>Magnoliopsida</taxon>
        <taxon>eudicotyledons</taxon>
        <taxon>Gunneridae</taxon>
        <taxon>Pentapetalae</taxon>
        <taxon>rosids</taxon>
        <taxon>fabids</taxon>
        <taxon>Malpighiales</taxon>
        <taxon>Rhizophoraceae</taxon>
        <taxon>Rhizophora</taxon>
    </lineage>
</organism>
<accession>A0A2P2KAV6</accession>
<name>A0A2P2KAV6_RHIMU</name>
<proteinExistence type="predicted"/>
<reference evidence="1" key="1">
    <citation type="submission" date="2018-02" db="EMBL/GenBank/DDBJ databases">
        <title>Rhizophora mucronata_Transcriptome.</title>
        <authorList>
            <person name="Meera S.P."/>
            <person name="Sreeshan A."/>
            <person name="Augustine A."/>
        </authorList>
    </citation>
    <scope>NUCLEOTIDE SEQUENCE</scope>
    <source>
        <tissue evidence="1">Leaf</tissue>
    </source>
</reference>
<dbReference type="AlphaFoldDB" id="A0A2P2KAV6"/>
<sequence>MMAHWCELNEMITLLKNLQPFPVKQVCIDY</sequence>
<protein>
    <submittedName>
        <fullName evidence="1">Uncharacterized protein</fullName>
    </submittedName>
</protein>